<dbReference type="Gene3D" id="2.140.10.30">
    <property type="entry name" value="Dipeptidylpeptidase IV, N-terminal domain"/>
    <property type="match status" value="1"/>
</dbReference>
<evidence type="ECO:0000259" key="2">
    <source>
        <dbReference type="Pfam" id="PF00326"/>
    </source>
</evidence>
<dbReference type="OrthoDB" id="9812921at2"/>
<feature type="domain" description="Dipeptidylpeptidase IV N-terminal" evidence="3">
    <location>
        <begin position="345"/>
        <end position="509"/>
    </location>
</feature>
<dbReference type="GO" id="GO:0006508">
    <property type="term" value="P:proteolysis"/>
    <property type="evidence" value="ECO:0007669"/>
    <property type="project" value="InterPro"/>
</dbReference>
<dbReference type="InterPro" id="IPR050278">
    <property type="entry name" value="Serine_Prot_S9B/DPPIV"/>
</dbReference>
<dbReference type="PANTHER" id="PTHR11731:SF193">
    <property type="entry name" value="DIPEPTIDYL PEPTIDASE 9"/>
    <property type="match status" value="1"/>
</dbReference>
<dbReference type="GO" id="GO:0008239">
    <property type="term" value="F:dipeptidyl-peptidase activity"/>
    <property type="evidence" value="ECO:0007669"/>
    <property type="project" value="TreeGrafter"/>
</dbReference>
<reference evidence="4" key="2">
    <citation type="submission" date="2020-09" db="EMBL/GenBank/DDBJ databases">
        <authorList>
            <person name="Sun Q."/>
            <person name="Kim S."/>
        </authorList>
    </citation>
    <scope>NUCLEOTIDE SEQUENCE</scope>
    <source>
        <strain evidence="4">KCTC 32020</strain>
    </source>
</reference>
<feature type="chain" id="PRO_5037755423" evidence="1">
    <location>
        <begin position="27"/>
        <end position="799"/>
    </location>
</feature>
<name>A0A918Z856_9GAMM</name>
<keyword evidence="5" id="KW-1185">Reference proteome</keyword>
<dbReference type="InterPro" id="IPR002469">
    <property type="entry name" value="Peptidase_S9B_N"/>
</dbReference>
<feature type="domain" description="Peptidase S9 prolyl oligopeptidase catalytic" evidence="2">
    <location>
        <begin position="601"/>
        <end position="796"/>
    </location>
</feature>
<evidence type="ECO:0000313" key="4">
    <source>
        <dbReference type="EMBL" id="GHE40508.1"/>
    </source>
</evidence>
<comment type="caution">
    <text evidence="4">The sequence shown here is derived from an EMBL/GenBank/DDBJ whole genome shotgun (WGS) entry which is preliminary data.</text>
</comment>
<dbReference type="PANTHER" id="PTHR11731">
    <property type="entry name" value="PROTEASE FAMILY S9B,C DIPEPTIDYL-PEPTIDASE IV-RELATED"/>
    <property type="match status" value="1"/>
</dbReference>
<keyword evidence="1" id="KW-0732">Signal</keyword>
<proteinExistence type="predicted"/>
<dbReference type="InterPro" id="IPR029058">
    <property type="entry name" value="AB_hydrolase_fold"/>
</dbReference>
<dbReference type="AlphaFoldDB" id="A0A918Z856"/>
<feature type="signal peptide" evidence="1">
    <location>
        <begin position="1"/>
        <end position="26"/>
    </location>
</feature>
<evidence type="ECO:0000256" key="1">
    <source>
        <dbReference type="SAM" id="SignalP"/>
    </source>
</evidence>
<dbReference type="GO" id="GO:0008236">
    <property type="term" value="F:serine-type peptidase activity"/>
    <property type="evidence" value="ECO:0007669"/>
    <property type="project" value="InterPro"/>
</dbReference>
<protein>
    <submittedName>
        <fullName evidence="4">Peptidase S9</fullName>
    </submittedName>
</protein>
<dbReference type="SUPFAM" id="SSF53474">
    <property type="entry name" value="alpha/beta-Hydrolases"/>
    <property type="match status" value="1"/>
</dbReference>
<dbReference type="Pfam" id="PF00930">
    <property type="entry name" value="DPPIV_N"/>
    <property type="match status" value="1"/>
</dbReference>
<organism evidence="4 5">
    <name type="scientific">Vulcaniibacterium thermophilum</name>
    <dbReference type="NCBI Taxonomy" id="1169913"/>
    <lineage>
        <taxon>Bacteria</taxon>
        <taxon>Pseudomonadati</taxon>
        <taxon>Pseudomonadota</taxon>
        <taxon>Gammaproteobacteria</taxon>
        <taxon>Lysobacterales</taxon>
        <taxon>Lysobacteraceae</taxon>
        <taxon>Vulcaniibacterium</taxon>
    </lineage>
</organism>
<sequence>MRPRPTSARLLALVLTAAAAAATASAQTPAPTPITLAQAMADPDWIGPPVEQAWWAWDGAHAQFTLRRPGGTIRDTWQVAVDGGAPTKVEDAQRAQLDGPRPAYDASRTRMAFVRNGDVFVRDLKSGALTQVTRTDAPESRPQWGRDGTLVFRAGNDWFAWRADAGVWQAANVRAEDDPAKPPKPDDLRDRQLRLIETLRTERERREAVRAQELAWRRADPTRAPLPVYLGADVQIVDSALAPNGRWLLVVTQAKNANGGQTGKMPKYVTESGYEEFEEVRTRVGRNAPAAHALWLVDVAQAKAAKLDFGVLPGIDRDPLADLRKAAKKEPLKEPREVRIETDGDGTGPAIVWSEDGERAAVLVRAVDNKDRWLATVDLAGAKLQPRHRLTDPAWINWAFNEFGWTPDGALWFLSEESGYSHLHLLDGKAPRALTSGRWEASDVALAPDGRRFFFLCNRAWPGDYEVCAVERDGGPVREVTALDGVESFVLSHDGRRLLVRHSDSYLPPQLAVVEATGGAARELTDTRTAEFKARTWIEPEYVRIPSKHGAGTIWGKYYGPARLEPGRRYPIVMFVHGAGYLQNVSERYPNYFREQMFHNLLVQQGYIVLDLDYRASSGYGRDWRTAIYRQMGHPELEDYLDGLDWLVEHRQGDRERAGIYGGSYGGFMTFMALFRKPGVFKAGAALRPVTDWSQYNHEYTSNILNTPELDPEAYRRSSPLEYAQNLQDHLLIAHGMIDDNVFYRDSVMLAQRLIELRKHRWELASYPLERHAYVHPASWYDQYRRIHELFERTLKPAP</sequence>
<accession>A0A918Z856</accession>
<dbReference type="Gene3D" id="2.120.10.30">
    <property type="entry name" value="TolB, C-terminal domain"/>
    <property type="match status" value="1"/>
</dbReference>
<evidence type="ECO:0000259" key="3">
    <source>
        <dbReference type="Pfam" id="PF00930"/>
    </source>
</evidence>
<dbReference type="InterPro" id="IPR001375">
    <property type="entry name" value="Peptidase_S9_cat"/>
</dbReference>
<dbReference type="RefSeq" id="WP_146474694.1">
    <property type="nucleotide sequence ID" value="NZ_BNCF01000014.1"/>
</dbReference>
<evidence type="ECO:0000313" key="5">
    <source>
        <dbReference type="Proteomes" id="UP000636453"/>
    </source>
</evidence>
<dbReference type="Pfam" id="PF00326">
    <property type="entry name" value="Peptidase_S9"/>
    <property type="match status" value="1"/>
</dbReference>
<dbReference type="EMBL" id="BNCF01000014">
    <property type="protein sequence ID" value="GHE40508.1"/>
    <property type="molecule type" value="Genomic_DNA"/>
</dbReference>
<dbReference type="Proteomes" id="UP000636453">
    <property type="component" value="Unassembled WGS sequence"/>
</dbReference>
<reference evidence="4" key="1">
    <citation type="journal article" date="2014" name="Int. J. Syst. Evol. Microbiol.">
        <title>Complete genome sequence of Corynebacterium casei LMG S-19264T (=DSM 44701T), isolated from a smear-ripened cheese.</title>
        <authorList>
            <consortium name="US DOE Joint Genome Institute (JGI-PGF)"/>
            <person name="Walter F."/>
            <person name="Albersmeier A."/>
            <person name="Kalinowski J."/>
            <person name="Ruckert C."/>
        </authorList>
    </citation>
    <scope>NUCLEOTIDE SEQUENCE</scope>
    <source>
        <strain evidence="4">KCTC 32020</strain>
    </source>
</reference>
<dbReference type="InterPro" id="IPR011042">
    <property type="entry name" value="6-blade_b-propeller_TolB-like"/>
</dbReference>
<dbReference type="Gene3D" id="3.40.50.1820">
    <property type="entry name" value="alpha/beta hydrolase"/>
    <property type="match status" value="1"/>
</dbReference>
<gene>
    <name evidence="4" type="ORF">GCM10007167_23280</name>
</gene>
<dbReference type="SUPFAM" id="SSF82171">
    <property type="entry name" value="DPP6 N-terminal domain-like"/>
    <property type="match status" value="1"/>
</dbReference>